<keyword evidence="5" id="KW-0378">Hydrolase</keyword>
<keyword evidence="6" id="KW-0269">Exonuclease</keyword>
<dbReference type="PANTHER" id="PTHR23355:SF9">
    <property type="entry name" value="DIS3-LIKE EXONUCLEASE 2"/>
    <property type="match status" value="1"/>
</dbReference>
<dbReference type="InterPro" id="IPR004476">
    <property type="entry name" value="RNase_II/RNase_R"/>
</dbReference>
<dbReference type="InterPro" id="IPR040476">
    <property type="entry name" value="CSD2"/>
</dbReference>
<dbReference type="NCBIfam" id="TIGR02063">
    <property type="entry name" value="RNase_R"/>
    <property type="match status" value="1"/>
</dbReference>
<evidence type="ECO:0000256" key="4">
    <source>
        <dbReference type="ARBA" id="ARBA00022722"/>
    </source>
</evidence>
<evidence type="ECO:0000256" key="6">
    <source>
        <dbReference type="ARBA" id="ARBA00022839"/>
    </source>
</evidence>
<evidence type="ECO:0000256" key="5">
    <source>
        <dbReference type="ARBA" id="ARBA00022801"/>
    </source>
</evidence>
<evidence type="ECO:0000256" key="7">
    <source>
        <dbReference type="ARBA" id="ARBA00022884"/>
    </source>
</evidence>
<keyword evidence="4" id="KW-0540">Nuclease</keyword>
<dbReference type="SMART" id="SM00955">
    <property type="entry name" value="RNB"/>
    <property type="match status" value="1"/>
</dbReference>
<keyword evidence="3" id="KW-0963">Cytoplasm</keyword>
<dbReference type="InterPro" id="IPR012340">
    <property type="entry name" value="NA-bd_OB-fold"/>
</dbReference>
<proteinExistence type="inferred from homology"/>
<sequence length="707" mass="82974">MKRRELKIIINQILSFFISSPKKKFNYRQILSKLPYKINKNKIKEVLFLLEKENKIKQINPGRYRMFKKTSVLTGIIDKTNKGSGYLIQKNTEKDVYVSEQNILNSFDGDLVEFEMISNREAKIIRIKERRKKRFVGIIRKEKKNVFVYTTGKKDKVEFYIRRKTRAKENEIVVVEFKNWENEYPEAEIVKIIGRQGEVENEIHAILEEYSLPYKFSKEKIKEAAGLGKHQTKEEYKKRKDLRNTTTLTIDPEDAKDFDDAISIERKGKITEIGIHIADVTHFLKKGTELDKEAYVRGTSVYLVDRVVPMLPESLSNNLCSLTPNEEKLTFSIIFSFNKNGEAEKYWAGKTIINSNHRFSYKEAQHIIENTTSTIPKDISLTNREYKIDNKLRKGILLLNNISKKLRKERILKGSILFNKKEMGFVLNKEKEPIEMKIKPTKDSNKLVEEYMLLANKKVAEIFAKQKNKNNVYRIHDHPNEEKLIALERIIKKLGYNYRFDNTKNIHQNINKLLAETNTTPEKNLIDMLVIRSMSKAKYSTKNIGHFGLSFEKYTHFTSPIRRYPDIIVHRNLQSILSNTGLHNNKDLEEECFYLSEREDLATKAERSSIKFMQVKYMSSKVNKQFVGSISGIIERGIFVEISKNKCEGFIKIKDIPNDYFVFKEKDYLMLGRHTKEEYRLGDEVLVKVQGVDEHKRRIDLLLIEKL</sequence>
<dbReference type="HAMAP" id="MF_01895">
    <property type="entry name" value="RNase_R"/>
    <property type="match status" value="1"/>
</dbReference>
<dbReference type="InterPro" id="IPR001900">
    <property type="entry name" value="RNase_II/R"/>
</dbReference>
<dbReference type="GO" id="GO:0008859">
    <property type="term" value="F:exoribonuclease II activity"/>
    <property type="evidence" value="ECO:0007669"/>
    <property type="project" value="UniProtKB-EC"/>
</dbReference>
<dbReference type="InterPro" id="IPR050180">
    <property type="entry name" value="RNR_Ribonuclease"/>
</dbReference>
<reference evidence="9" key="1">
    <citation type="submission" date="2018-05" db="EMBL/GenBank/DDBJ databases">
        <authorList>
            <person name="Lanie J.A."/>
            <person name="Ng W.-L."/>
            <person name="Kazmierczak K.M."/>
            <person name="Andrzejewski T.M."/>
            <person name="Davidsen T.M."/>
            <person name="Wayne K.J."/>
            <person name="Tettelin H."/>
            <person name="Glass J.I."/>
            <person name="Rusch D."/>
            <person name="Podicherti R."/>
            <person name="Tsui H.-C.T."/>
            <person name="Winkler M.E."/>
        </authorList>
    </citation>
    <scope>NUCLEOTIDE SEQUENCE</scope>
</reference>
<evidence type="ECO:0000259" key="8">
    <source>
        <dbReference type="PROSITE" id="PS50126"/>
    </source>
</evidence>
<evidence type="ECO:0000256" key="1">
    <source>
        <dbReference type="ARBA" id="ARBA00001849"/>
    </source>
</evidence>
<dbReference type="PROSITE" id="PS01175">
    <property type="entry name" value="RIBONUCLEASE_II"/>
    <property type="match status" value="1"/>
</dbReference>
<dbReference type="Pfam" id="PF00773">
    <property type="entry name" value="RNB"/>
    <property type="match status" value="1"/>
</dbReference>
<organism evidence="9">
    <name type="scientific">marine metagenome</name>
    <dbReference type="NCBI Taxonomy" id="408172"/>
    <lineage>
        <taxon>unclassified sequences</taxon>
        <taxon>metagenomes</taxon>
        <taxon>ecological metagenomes</taxon>
    </lineage>
</organism>
<dbReference type="InterPro" id="IPR003029">
    <property type="entry name" value="S1_domain"/>
</dbReference>
<dbReference type="InterPro" id="IPR011805">
    <property type="entry name" value="RNase_R"/>
</dbReference>
<gene>
    <name evidence="9" type="ORF">METZ01_LOCUS32609</name>
</gene>
<dbReference type="PANTHER" id="PTHR23355">
    <property type="entry name" value="RIBONUCLEASE"/>
    <property type="match status" value="1"/>
</dbReference>
<dbReference type="Gene3D" id="2.40.50.140">
    <property type="entry name" value="Nucleic acid-binding proteins"/>
    <property type="match status" value="2"/>
</dbReference>
<accession>A0A381QKA7</accession>
<dbReference type="NCBIfam" id="TIGR00358">
    <property type="entry name" value="3_prime_RNase"/>
    <property type="match status" value="1"/>
</dbReference>
<dbReference type="InterPro" id="IPR022966">
    <property type="entry name" value="RNase_II/R_CS"/>
</dbReference>
<protein>
    <recommendedName>
        <fullName evidence="2">exoribonuclease II</fullName>
        <ecNumber evidence="2">3.1.13.1</ecNumber>
    </recommendedName>
</protein>
<evidence type="ECO:0000256" key="3">
    <source>
        <dbReference type="ARBA" id="ARBA00022490"/>
    </source>
</evidence>
<dbReference type="Pfam" id="PF00575">
    <property type="entry name" value="S1"/>
    <property type="match status" value="1"/>
</dbReference>
<dbReference type="AlphaFoldDB" id="A0A381QKA7"/>
<keyword evidence="7" id="KW-0694">RNA-binding</keyword>
<dbReference type="GO" id="GO:0005829">
    <property type="term" value="C:cytosol"/>
    <property type="evidence" value="ECO:0007669"/>
    <property type="project" value="TreeGrafter"/>
</dbReference>
<dbReference type="Pfam" id="PF17876">
    <property type="entry name" value="CSD2"/>
    <property type="match status" value="1"/>
</dbReference>
<dbReference type="GO" id="GO:0006402">
    <property type="term" value="P:mRNA catabolic process"/>
    <property type="evidence" value="ECO:0007669"/>
    <property type="project" value="TreeGrafter"/>
</dbReference>
<dbReference type="SUPFAM" id="SSF50249">
    <property type="entry name" value="Nucleic acid-binding proteins"/>
    <property type="match status" value="4"/>
</dbReference>
<comment type="catalytic activity">
    <reaction evidence="1">
        <text>Exonucleolytic cleavage in the 3'- to 5'-direction to yield nucleoside 5'-phosphates.</text>
        <dbReference type="EC" id="3.1.13.1"/>
    </reaction>
</comment>
<dbReference type="GO" id="GO:0003723">
    <property type="term" value="F:RNA binding"/>
    <property type="evidence" value="ECO:0007669"/>
    <property type="project" value="UniProtKB-KW"/>
</dbReference>
<evidence type="ECO:0000256" key="2">
    <source>
        <dbReference type="ARBA" id="ARBA00012163"/>
    </source>
</evidence>
<dbReference type="EC" id="3.1.13.1" evidence="2"/>
<dbReference type="PROSITE" id="PS50126">
    <property type="entry name" value="S1"/>
    <property type="match status" value="1"/>
</dbReference>
<dbReference type="SMART" id="SM00316">
    <property type="entry name" value="S1"/>
    <property type="match status" value="2"/>
</dbReference>
<evidence type="ECO:0000313" key="9">
    <source>
        <dbReference type="EMBL" id="SUZ79755.1"/>
    </source>
</evidence>
<dbReference type="EMBL" id="UINC01001400">
    <property type="protein sequence ID" value="SUZ79755.1"/>
    <property type="molecule type" value="Genomic_DNA"/>
</dbReference>
<dbReference type="CDD" id="cd04471">
    <property type="entry name" value="S1_RNase_R"/>
    <property type="match status" value="1"/>
</dbReference>
<feature type="domain" description="S1 motif" evidence="8">
    <location>
        <begin position="623"/>
        <end position="704"/>
    </location>
</feature>
<name>A0A381QKA7_9ZZZZ</name>